<organism evidence="3 4">
    <name type="scientific">Rhodopseudomonas palustris</name>
    <dbReference type="NCBI Taxonomy" id="1076"/>
    <lineage>
        <taxon>Bacteria</taxon>
        <taxon>Pseudomonadati</taxon>
        <taxon>Pseudomonadota</taxon>
        <taxon>Alphaproteobacteria</taxon>
        <taxon>Hyphomicrobiales</taxon>
        <taxon>Nitrobacteraceae</taxon>
        <taxon>Rhodopseudomonas</taxon>
    </lineage>
</organism>
<reference evidence="3" key="1">
    <citation type="journal article" date="2022" name="Biol. Control">
        <title>In silico genomic analysis of Rhodopseudomonas palustris strains revealed potential biocontrol agents and crop yield enhancers.</title>
        <authorList>
            <person name="Surachat K."/>
            <person name="Kantachote D."/>
            <person name="Deachamag P."/>
            <person name="Wonglapsuwan M."/>
        </authorList>
    </citation>
    <scope>NUCLEOTIDE SEQUENCE</scope>
    <source>
        <strain evidence="3">TLS06</strain>
    </source>
</reference>
<proteinExistence type="inferred from homology"/>
<sequence>MTELIPIELRDSIALLTLNRPDKLNALNYALIDRLMQRLDAIEVDDAIRAVILTGAGEQAFSAGADITEFSGSVARGADHAVRDFVRRGQTMTARLESFPKPVIAAVNGIAYGGGCEITEAVHLAVASECARFAKPEIKLAMPPTFGGTQRLPRLAGRKRALELLLTGEPFSPAHALAIGLVNRVVPHGELLNAADALARQIIRHPPGAVAAVINAATRGLNLSIDEGLLVERAQFAALVGREELVRGLTDWRNRPRAVGQTG</sequence>
<dbReference type="PANTHER" id="PTHR11941">
    <property type="entry name" value="ENOYL-COA HYDRATASE-RELATED"/>
    <property type="match status" value="1"/>
</dbReference>
<accession>A0AAX3DWP4</accession>
<dbReference type="PANTHER" id="PTHR11941:SF54">
    <property type="entry name" value="ENOYL-COA HYDRATASE, MITOCHONDRIAL"/>
    <property type="match status" value="1"/>
</dbReference>
<dbReference type="RefSeq" id="WP_264074585.1">
    <property type="nucleotide sequence ID" value="NZ_CP076676.1"/>
</dbReference>
<dbReference type="SUPFAM" id="SSF52096">
    <property type="entry name" value="ClpP/crotonase"/>
    <property type="match status" value="1"/>
</dbReference>
<dbReference type="GO" id="GO:0006635">
    <property type="term" value="P:fatty acid beta-oxidation"/>
    <property type="evidence" value="ECO:0007669"/>
    <property type="project" value="TreeGrafter"/>
</dbReference>
<protein>
    <submittedName>
        <fullName evidence="3">Crotonase/enoyl-CoA hydratase family protein</fullName>
    </submittedName>
</protein>
<dbReference type="GO" id="GO:0016829">
    <property type="term" value="F:lyase activity"/>
    <property type="evidence" value="ECO:0007669"/>
    <property type="project" value="UniProtKB-KW"/>
</dbReference>
<evidence type="ECO:0000256" key="1">
    <source>
        <dbReference type="ARBA" id="ARBA00005254"/>
    </source>
</evidence>
<keyword evidence="2" id="KW-0456">Lyase</keyword>
<dbReference type="Gene3D" id="3.90.226.10">
    <property type="entry name" value="2-enoyl-CoA Hydratase, Chain A, domain 1"/>
    <property type="match status" value="1"/>
</dbReference>
<dbReference type="CDD" id="cd06558">
    <property type="entry name" value="crotonase-like"/>
    <property type="match status" value="1"/>
</dbReference>
<evidence type="ECO:0000256" key="2">
    <source>
        <dbReference type="ARBA" id="ARBA00023239"/>
    </source>
</evidence>
<dbReference type="NCBIfam" id="NF004634">
    <property type="entry name" value="PRK05980.1"/>
    <property type="match status" value="1"/>
</dbReference>
<dbReference type="InterPro" id="IPR029045">
    <property type="entry name" value="ClpP/crotonase-like_dom_sf"/>
</dbReference>
<dbReference type="InterPro" id="IPR001753">
    <property type="entry name" value="Enoyl-CoA_hydra/iso"/>
</dbReference>
<evidence type="ECO:0000313" key="3">
    <source>
        <dbReference type="EMBL" id="UYO39234.1"/>
    </source>
</evidence>
<evidence type="ECO:0000313" key="4">
    <source>
        <dbReference type="Proteomes" id="UP001163166"/>
    </source>
</evidence>
<dbReference type="Proteomes" id="UP001163166">
    <property type="component" value="Chromosome"/>
</dbReference>
<comment type="similarity">
    <text evidence="1">Belongs to the enoyl-CoA hydratase/isomerase family.</text>
</comment>
<dbReference type="FunFam" id="3.90.226.10:FF:000009">
    <property type="entry name" value="Carnitinyl-CoA dehydratase"/>
    <property type="match status" value="1"/>
</dbReference>
<name>A0AAX3DWP4_RHOPL</name>
<dbReference type="EMBL" id="CP076676">
    <property type="protein sequence ID" value="UYO39234.1"/>
    <property type="molecule type" value="Genomic_DNA"/>
</dbReference>
<dbReference type="Pfam" id="PF00378">
    <property type="entry name" value="ECH_1"/>
    <property type="match status" value="1"/>
</dbReference>
<dbReference type="AlphaFoldDB" id="A0AAX3DWP4"/>
<gene>
    <name evidence="3" type="ORF">KQX62_21375</name>
</gene>